<evidence type="ECO:0000256" key="7">
    <source>
        <dbReference type="RuleBase" id="RU361277"/>
    </source>
</evidence>
<dbReference type="Pfam" id="PF08240">
    <property type="entry name" value="ADH_N"/>
    <property type="match status" value="1"/>
</dbReference>
<dbReference type="InterPro" id="IPR045306">
    <property type="entry name" value="SDH-like"/>
</dbReference>
<dbReference type="Pfam" id="PF00107">
    <property type="entry name" value="ADH_zinc_N"/>
    <property type="match status" value="1"/>
</dbReference>
<comment type="similarity">
    <text evidence="2 7">Belongs to the zinc-containing alcohol dehydrogenase family.</text>
</comment>
<dbReference type="FunFam" id="3.40.50.720:FF:000068">
    <property type="entry name" value="Sorbitol dehydrogenase"/>
    <property type="match status" value="1"/>
</dbReference>
<evidence type="ECO:0000256" key="5">
    <source>
        <dbReference type="ARBA" id="ARBA00023002"/>
    </source>
</evidence>
<dbReference type="Proteomes" id="UP000000323">
    <property type="component" value="Chromosome 2"/>
</dbReference>
<gene>
    <name evidence="9" type="ordered locus">Tter_2056</name>
</gene>
<dbReference type="Gene3D" id="3.90.180.10">
    <property type="entry name" value="Medium-chain alcohol dehydrogenases, catalytic domain"/>
    <property type="match status" value="1"/>
</dbReference>
<evidence type="ECO:0000313" key="9">
    <source>
        <dbReference type="EMBL" id="ACZ42960.1"/>
    </source>
</evidence>
<evidence type="ECO:0000256" key="4">
    <source>
        <dbReference type="ARBA" id="ARBA00022833"/>
    </source>
</evidence>
<dbReference type="InterPro" id="IPR011032">
    <property type="entry name" value="GroES-like_sf"/>
</dbReference>
<dbReference type="InterPro" id="IPR036291">
    <property type="entry name" value="NAD(P)-bd_dom_sf"/>
</dbReference>
<evidence type="ECO:0000313" key="10">
    <source>
        <dbReference type="Proteomes" id="UP000000323"/>
    </source>
</evidence>
<keyword evidence="3 7" id="KW-0479">Metal-binding</keyword>
<dbReference type="InterPro" id="IPR013149">
    <property type="entry name" value="ADH-like_C"/>
</dbReference>
<dbReference type="SMART" id="SM00829">
    <property type="entry name" value="PKS_ER"/>
    <property type="match status" value="1"/>
</dbReference>
<dbReference type="HOGENOM" id="CLU_026673_11_5_0"/>
<evidence type="ECO:0000256" key="1">
    <source>
        <dbReference type="ARBA" id="ARBA00001947"/>
    </source>
</evidence>
<keyword evidence="6" id="KW-0520">NAD</keyword>
<name>D1CGT9_THET1</name>
<comment type="cofactor">
    <cofactor evidence="1 7">
        <name>Zn(2+)</name>
        <dbReference type="ChEBI" id="CHEBI:29105"/>
    </cofactor>
</comment>
<sequence length="342" mass="36665">MRNEAAVLYGPHDVRLEERPVPVPGPREVLVEVRSVGVCGSDVHYYEHGRIGSFVVEQPLVLGHESMGVVVGLGSEVTKHHVGERVALEPGVPCGTCRECRAGRYNLCPYVKFFATPPVDGAFARYVTIHEDFAYALPDEISDDAGALVEPVSVGLWACRKARLRGGEHVLVTGAGPIGLLAMQAAFALGAARVTVTDVVDERLQFARKVGATATVNVRSTPLVEAGVEADVLIECSGSPTAVADGLRCLRPAGTAVLVGMGPGETVEIPVAYLQQHEIWLTGTFRYANTYPDAIELIRAGKIRPEEIITGHYPLAEAESAMQATRRDPSQVKVMVLPQLEA</sequence>
<dbReference type="InterPro" id="IPR020843">
    <property type="entry name" value="ER"/>
</dbReference>
<reference evidence="10" key="1">
    <citation type="journal article" date="2010" name="Stand. Genomic Sci.">
        <title>Complete genome sequence of 'Thermobaculum terrenum' type strain (YNP1).</title>
        <authorList>
            <person name="Kiss H."/>
            <person name="Cleland D."/>
            <person name="Lapidus A."/>
            <person name="Lucas S."/>
            <person name="Glavina Del Rio T."/>
            <person name="Nolan M."/>
            <person name="Tice H."/>
            <person name="Han C."/>
            <person name="Goodwin L."/>
            <person name="Pitluck S."/>
            <person name="Liolios K."/>
            <person name="Ivanova N."/>
            <person name="Mavromatis K."/>
            <person name="Ovchinnikova G."/>
            <person name="Pati A."/>
            <person name="Chen A."/>
            <person name="Palaniappan K."/>
            <person name="Land M."/>
            <person name="Hauser L."/>
            <person name="Chang Y."/>
            <person name="Jeffries C."/>
            <person name="Lu M."/>
            <person name="Brettin T."/>
            <person name="Detter J."/>
            <person name="Goker M."/>
            <person name="Tindall B."/>
            <person name="Beck B."/>
            <person name="McDermott T."/>
            <person name="Woyke T."/>
            <person name="Bristow J."/>
            <person name="Eisen J."/>
            <person name="Markowitz V."/>
            <person name="Hugenholtz P."/>
            <person name="Kyrpides N."/>
            <person name="Klenk H."/>
            <person name="Cheng J."/>
        </authorList>
    </citation>
    <scope>NUCLEOTIDE SEQUENCE [LARGE SCALE GENOMIC DNA]</scope>
    <source>
        <strain evidence="10">ATCC BAA-798 / YNP1</strain>
    </source>
</reference>
<feature type="domain" description="Enoyl reductase (ER)" evidence="8">
    <location>
        <begin position="10"/>
        <end position="336"/>
    </location>
</feature>
<dbReference type="PANTHER" id="PTHR43161:SF9">
    <property type="entry name" value="SORBITOL DEHYDROGENASE"/>
    <property type="match status" value="1"/>
</dbReference>
<proteinExistence type="inferred from homology"/>
<dbReference type="CDD" id="cd05285">
    <property type="entry name" value="sorbitol_DH"/>
    <property type="match status" value="1"/>
</dbReference>
<dbReference type="SUPFAM" id="SSF51735">
    <property type="entry name" value="NAD(P)-binding Rossmann-fold domains"/>
    <property type="match status" value="1"/>
</dbReference>
<dbReference type="InterPro" id="IPR002328">
    <property type="entry name" value="ADH_Zn_CS"/>
</dbReference>
<dbReference type="PROSITE" id="PS00059">
    <property type="entry name" value="ADH_ZINC"/>
    <property type="match status" value="1"/>
</dbReference>
<dbReference type="Gene3D" id="3.40.50.720">
    <property type="entry name" value="NAD(P)-binding Rossmann-like Domain"/>
    <property type="match status" value="1"/>
</dbReference>
<dbReference type="SUPFAM" id="SSF50129">
    <property type="entry name" value="GroES-like"/>
    <property type="match status" value="1"/>
</dbReference>
<accession>D1CGT9</accession>
<organism evidence="9 10">
    <name type="scientific">Thermobaculum terrenum (strain ATCC BAA-798 / CCMEE 7001 / YNP1)</name>
    <dbReference type="NCBI Taxonomy" id="525904"/>
    <lineage>
        <taxon>Bacteria</taxon>
        <taxon>Bacillati</taxon>
        <taxon>Chloroflexota</taxon>
        <taxon>Chloroflexia</taxon>
        <taxon>Candidatus Thermobaculales</taxon>
        <taxon>Candidatus Thermobaculaceae</taxon>
        <taxon>Thermobaculum</taxon>
    </lineage>
</organism>
<keyword evidence="10" id="KW-1185">Reference proteome</keyword>
<dbReference type="KEGG" id="ttr:Tter_2056"/>
<dbReference type="EMBL" id="CP001826">
    <property type="protein sequence ID" value="ACZ42960.1"/>
    <property type="molecule type" value="Genomic_DNA"/>
</dbReference>
<dbReference type="GO" id="GO:0008270">
    <property type="term" value="F:zinc ion binding"/>
    <property type="evidence" value="ECO:0007669"/>
    <property type="project" value="InterPro"/>
</dbReference>
<dbReference type="InterPro" id="IPR013154">
    <property type="entry name" value="ADH-like_N"/>
</dbReference>
<dbReference type="PANTHER" id="PTHR43161">
    <property type="entry name" value="SORBITOL DEHYDROGENASE"/>
    <property type="match status" value="1"/>
</dbReference>
<keyword evidence="4 7" id="KW-0862">Zinc</keyword>
<protein>
    <submittedName>
        <fullName evidence="9">Alcohol dehydrogenase GroES domain protein</fullName>
    </submittedName>
</protein>
<dbReference type="OrthoDB" id="9797931at2"/>
<evidence type="ECO:0000259" key="8">
    <source>
        <dbReference type="SMART" id="SM00829"/>
    </source>
</evidence>
<keyword evidence="5" id="KW-0560">Oxidoreductase</keyword>
<dbReference type="AlphaFoldDB" id="D1CGT9"/>
<dbReference type="eggNOG" id="COG1063">
    <property type="taxonomic scope" value="Bacteria"/>
</dbReference>
<evidence type="ECO:0000256" key="2">
    <source>
        <dbReference type="ARBA" id="ARBA00008072"/>
    </source>
</evidence>
<dbReference type="RefSeq" id="WP_012875991.1">
    <property type="nucleotide sequence ID" value="NC_013526.1"/>
</dbReference>
<dbReference type="GO" id="GO:0016616">
    <property type="term" value="F:oxidoreductase activity, acting on the CH-OH group of donors, NAD or NADP as acceptor"/>
    <property type="evidence" value="ECO:0007669"/>
    <property type="project" value="InterPro"/>
</dbReference>
<evidence type="ECO:0000256" key="6">
    <source>
        <dbReference type="ARBA" id="ARBA00023027"/>
    </source>
</evidence>
<evidence type="ECO:0000256" key="3">
    <source>
        <dbReference type="ARBA" id="ARBA00022723"/>
    </source>
</evidence>
<dbReference type="STRING" id="525904.Tter_2056"/>